<dbReference type="PROSITE" id="PS01124">
    <property type="entry name" value="HTH_ARAC_FAMILY_2"/>
    <property type="match status" value="1"/>
</dbReference>
<feature type="region of interest" description="Disordered" evidence="7">
    <location>
        <begin position="215"/>
        <end position="239"/>
    </location>
</feature>
<evidence type="ECO:0000256" key="5">
    <source>
        <dbReference type="ARBA" id="ARBA00074140"/>
    </source>
</evidence>
<dbReference type="InterPro" id="IPR011051">
    <property type="entry name" value="RmlC_Cupin_sf"/>
</dbReference>
<proteinExistence type="predicted"/>
<dbReference type="PROSITE" id="PS00041">
    <property type="entry name" value="HTH_ARAC_FAMILY_1"/>
    <property type="match status" value="1"/>
</dbReference>
<keyword evidence="3 9" id="KW-0238">DNA-binding</keyword>
<dbReference type="InterPro" id="IPR009057">
    <property type="entry name" value="Homeodomain-like_sf"/>
</dbReference>
<dbReference type="GO" id="GO:0043565">
    <property type="term" value="F:sequence-specific DNA binding"/>
    <property type="evidence" value="ECO:0007669"/>
    <property type="project" value="InterPro"/>
</dbReference>
<name>A0A1I2LYG2_9ACTN</name>
<evidence type="ECO:0000313" key="10">
    <source>
        <dbReference type="Proteomes" id="UP000199323"/>
    </source>
</evidence>
<sequence length="239" mass="25837">MTAHSHPEHMLLWSASATLTIGTPGRDWLVPPGYGLWVPGWTEHSVSTLRFGEGSVLAFAPERCPITWARPTGVSITPLLRELIAHLCRTGPQDTTRAPAEALAFALLTPLPDHDIQVAMPTDPRVRAIAERLVADPSDPRELAAWADHVHAGVRTLSRLFVAETGLSFARWRTQVRIRAAIHLLSDGATVESTARAVGYRKPSAFIAAFRRATGQTPGTYLGPGDPPPPSPPPPLSPR</sequence>
<reference evidence="9 10" key="1">
    <citation type="submission" date="2016-10" db="EMBL/GenBank/DDBJ databases">
        <authorList>
            <person name="de Groot N.N."/>
        </authorList>
    </citation>
    <scope>NUCLEOTIDE SEQUENCE [LARGE SCALE GENOMIC DNA]</scope>
    <source>
        <strain evidence="9 10">CGMCC 4.3510</strain>
    </source>
</reference>
<evidence type="ECO:0000256" key="4">
    <source>
        <dbReference type="ARBA" id="ARBA00023163"/>
    </source>
</evidence>
<dbReference type="OrthoDB" id="2039152at2"/>
<keyword evidence="2" id="KW-0805">Transcription regulation</keyword>
<dbReference type="EMBL" id="FONG01000031">
    <property type="protein sequence ID" value="SFF83529.1"/>
    <property type="molecule type" value="Genomic_DNA"/>
</dbReference>
<evidence type="ECO:0000256" key="6">
    <source>
        <dbReference type="ARBA" id="ARBA00079449"/>
    </source>
</evidence>
<keyword evidence="10" id="KW-1185">Reference proteome</keyword>
<evidence type="ECO:0000256" key="7">
    <source>
        <dbReference type="SAM" id="MobiDB-lite"/>
    </source>
</evidence>
<feature type="compositionally biased region" description="Pro residues" evidence="7">
    <location>
        <begin position="225"/>
        <end position="239"/>
    </location>
</feature>
<dbReference type="InterPro" id="IPR018062">
    <property type="entry name" value="HTH_AraC-typ_CS"/>
</dbReference>
<keyword evidence="1" id="KW-0678">Repressor</keyword>
<dbReference type="PANTHER" id="PTHR11019:SF199">
    <property type="entry name" value="HTH-TYPE TRANSCRIPTIONAL REGULATOR NIMR"/>
    <property type="match status" value="1"/>
</dbReference>
<dbReference type="FunFam" id="1.10.10.60:FF:000132">
    <property type="entry name" value="AraC family transcriptional regulator"/>
    <property type="match status" value="1"/>
</dbReference>
<evidence type="ECO:0000259" key="8">
    <source>
        <dbReference type="PROSITE" id="PS01124"/>
    </source>
</evidence>
<dbReference type="InterPro" id="IPR018060">
    <property type="entry name" value="HTH_AraC"/>
</dbReference>
<dbReference type="Gene3D" id="1.10.10.60">
    <property type="entry name" value="Homeodomain-like"/>
    <property type="match status" value="1"/>
</dbReference>
<dbReference type="Pfam" id="PF12833">
    <property type="entry name" value="HTH_18"/>
    <property type="match status" value="1"/>
</dbReference>
<evidence type="ECO:0000256" key="2">
    <source>
        <dbReference type="ARBA" id="ARBA00023015"/>
    </source>
</evidence>
<dbReference type="SUPFAM" id="SSF46689">
    <property type="entry name" value="Homeodomain-like"/>
    <property type="match status" value="2"/>
</dbReference>
<organism evidence="9 10">
    <name type="scientific">Actinacidiphila alni</name>
    <dbReference type="NCBI Taxonomy" id="380248"/>
    <lineage>
        <taxon>Bacteria</taxon>
        <taxon>Bacillati</taxon>
        <taxon>Actinomycetota</taxon>
        <taxon>Actinomycetes</taxon>
        <taxon>Kitasatosporales</taxon>
        <taxon>Streptomycetaceae</taxon>
        <taxon>Actinacidiphila</taxon>
    </lineage>
</organism>
<protein>
    <recommendedName>
        <fullName evidence="5">HTH-type transcriptional regulator RipA</fullName>
    </recommendedName>
    <alternativeName>
        <fullName evidence="6">Repressor of iron proteins A</fullName>
    </alternativeName>
</protein>
<evidence type="ECO:0000256" key="1">
    <source>
        <dbReference type="ARBA" id="ARBA00022491"/>
    </source>
</evidence>
<accession>A0A1I2LYG2</accession>
<evidence type="ECO:0000313" key="9">
    <source>
        <dbReference type="EMBL" id="SFF83529.1"/>
    </source>
</evidence>
<keyword evidence="4" id="KW-0804">Transcription</keyword>
<dbReference type="STRING" id="380248.SAMN05216251_13143"/>
<dbReference type="SUPFAM" id="SSF51182">
    <property type="entry name" value="RmlC-like cupins"/>
    <property type="match status" value="1"/>
</dbReference>
<dbReference type="Proteomes" id="UP000199323">
    <property type="component" value="Unassembled WGS sequence"/>
</dbReference>
<dbReference type="GO" id="GO:0003700">
    <property type="term" value="F:DNA-binding transcription factor activity"/>
    <property type="evidence" value="ECO:0007669"/>
    <property type="project" value="InterPro"/>
</dbReference>
<feature type="domain" description="HTH araC/xylS-type" evidence="8">
    <location>
        <begin position="127"/>
        <end position="224"/>
    </location>
</feature>
<dbReference type="PANTHER" id="PTHR11019">
    <property type="entry name" value="HTH-TYPE TRANSCRIPTIONAL REGULATOR NIMR"/>
    <property type="match status" value="1"/>
</dbReference>
<evidence type="ECO:0000256" key="3">
    <source>
        <dbReference type="ARBA" id="ARBA00023125"/>
    </source>
</evidence>
<dbReference type="SMART" id="SM00342">
    <property type="entry name" value="HTH_ARAC"/>
    <property type="match status" value="1"/>
</dbReference>
<gene>
    <name evidence="9" type="ORF">SAMN05216251_13143</name>
</gene>
<dbReference type="AlphaFoldDB" id="A0A1I2LYG2"/>